<dbReference type="AlphaFoldDB" id="A0A450YDE3"/>
<proteinExistence type="predicted"/>
<gene>
    <name evidence="2" type="ORF">BECKSD772E_GA0070983_104021</name>
    <name evidence="1" type="ORF">BECKSD772F_GA0070984_104021</name>
</gene>
<organism evidence="1">
    <name type="scientific">Candidatus Kentrum sp. SD</name>
    <dbReference type="NCBI Taxonomy" id="2126332"/>
    <lineage>
        <taxon>Bacteria</taxon>
        <taxon>Pseudomonadati</taxon>
        <taxon>Pseudomonadota</taxon>
        <taxon>Gammaproteobacteria</taxon>
        <taxon>Candidatus Kentrum</taxon>
    </lineage>
</organism>
<sequence length="86" mass="9428">MRDPFSILDLDETAGKKEIIARVAEALRDGLHDAKTIAAAQKTLFNPSARTRATLCYRVDFTPYAVDAPKAPGPETDCPKLTRLVL</sequence>
<accession>A0A450YDE3</accession>
<dbReference type="EMBL" id="CAADFR010000040">
    <property type="protein sequence ID" value="VFK39493.1"/>
    <property type="molecule type" value="Genomic_DNA"/>
</dbReference>
<protein>
    <submittedName>
        <fullName evidence="1">Uncharacterized protein</fullName>
    </submittedName>
</protein>
<reference evidence="1" key="1">
    <citation type="submission" date="2019-02" db="EMBL/GenBank/DDBJ databases">
        <authorList>
            <person name="Gruber-Vodicka R. H."/>
            <person name="Seah K. B. B."/>
        </authorList>
    </citation>
    <scope>NUCLEOTIDE SEQUENCE</scope>
    <source>
        <strain evidence="2">BECK_S1320</strain>
        <strain evidence="1">BECK_S1321</strain>
    </source>
</reference>
<dbReference type="EMBL" id="CAADFU010000040">
    <property type="protein sequence ID" value="VFK44599.1"/>
    <property type="molecule type" value="Genomic_DNA"/>
</dbReference>
<evidence type="ECO:0000313" key="2">
    <source>
        <dbReference type="EMBL" id="VFK44599.1"/>
    </source>
</evidence>
<name>A0A450YDE3_9GAMM</name>
<evidence type="ECO:0000313" key="1">
    <source>
        <dbReference type="EMBL" id="VFK39493.1"/>
    </source>
</evidence>